<dbReference type="PANTHER" id="PTHR30244">
    <property type="entry name" value="TRANSAMINASE"/>
    <property type="match status" value="1"/>
</dbReference>
<keyword evidence="4" id="KW-1185">Reference proteome</keyword>
<sequence>MSPLLSTIPVAKPVLGEEEAEAARRVILSGWVTQGPEVAAFEREFAAYVGAAHACAVSNCTTALHLALMAVGIGAGDEVITVSHSFIATANAIRYCNAVPVFVDIEADGYNIDPSLIEAAITSRTKAILCVHQLGMPCDLGPIVEIGKRHSIPVIEDAACATGSEILSDGRWEKIGKPHGDIACFSFHPRKVVTTGDGGMLTTANADYDRKFRLWRQHGMSVTDAVRHGSKQVIFEDYDELGYNYRMTDLQAAVGREQLRRLPELVAQRRLVAEQYCQRLSTIAGLSPPAEPDWARSNWQSFCVRLPDTADQRAVMQNLLDQGISTRRGVMNIHLEGAYSGESSHRIATSLMRSVSAQQQTIILPLYAQMTVSDVDRVVEALRAALAQATGEAVSPQRTMDVAVA</sequence>
<dbReference type="Proteomes" id="UP001549077">
    <property type="component" value="Unassembled WGS sequence"/>
</dbReference>
<dbReference type="PIRSF" id="PIRSF000390">
    <property type="entry name" value="PLP_StrS"/>
    <property type="match status" value="1"/>
</dbReference>
<reference evidence="3 4" key="1">
    <citation type="submission" date="2024-06" db="EMBL/GenBank/DDBJ databases">
        <title>Genomic Encyclopedia of Type Strains, Phase IV (KMG-IV): sequencing the most valuable type-strain genomes for metagenomic binning, comparative biology and taxonomic classification.</title>
        <authorList>
            <person name="Goeker M."/>
        </authorList>
    </citation>
    <scope>NUCLEOTIDE SEQUENCE [LARGE SCALE GENOMIC DNA]</scope>
    <source>
        <strain evidence="3 4">DSM 29288</strain>
    </source>
</reference>
<dbReference type="Pfam" id="PF01041">
    <property type="entry name" value="DegT_DnrJ_EryC1"/>
    <property type="match status" value="1"/>
</dbReference>
<evidence type="ECO:0000256" key="2">
    <source>
        <dbReference type="RuleBase" id="RU004508"/>
    </source>
</evidence>
<proteinExistence type="inferred from homology"/>
<protein>
    <submittedName>
        <fullName evidence="3">dTDP-4-amino-4,6-dideoxygalactose transaminase</fullName>
    </submittedName>
</protein>
<dbReference type="GeneID" id="91152932"/>
<name>A0ABV2MJ76_9HYPH</name>
<comment type="caution">
    <text evidence="3">The sequence shown here is derived from an EMBL/GenBank/DDBJ whole genome shotgun (WGS) entry which is preliminary data.</text>
</comment>
<dbReference type="Gene3D" id="3.40.640.10">
    <property type="entry name" value="Type I PLP-dependent aspartate aminotransferase-like (Major domain)"/>
    <property type="match status" value="1"/>
</dbReference>
<dbReference type="Gene3D" id="3.90.1150.10">
    <property type="entry name" value="Aspartate Aminotransferase, domain 1"/>
    <property type="match status" value="1"/>
</dbReference>
<evidence type="ECO:0000313" key="4">
    <source>
        <dbReference type="Proteomes" id="UP001549077"/>
    </source>
</evidence>
<dbReference type="InterPro" id="IPR015424">
    <property type="entry name" value="PyrdxlP-dep_Trfase"/>
</dbReference>
<organism evidence="3 4">
    <name type="scientific">Rhizobium binae</name>
    <dbReference type="NCBI Taxonomy" id="1138190"/>
    <lineage>
        <taxon>Bacteria</taxon>
        <taxon>Pseudomonadati</taxon>
        <taxon>Pseudomonadota</taxon>
        <taxon>Alphaproteobacteria</taxon>
        <taxon>Hyphomicrobiales</taxon>
        <taxon>Rhizobiaceae</taxon>
        <taxon>Rhizobium/Agrobacterium group</taxon>
        <taxon>Rhizobium</taxon>
    </lineage>
</organism>
<dbReference type="RefSeq" id="WP_168296334.1">
    <property type="nucleotide sequence ID" value="NZ_CP071611.1"/>
</dbReference>
<accession>A0ABV2MJ76</accession>
<dbReference type="CDD" id="cd00616">
    <property type="entry name" value="AHBA_syn"/>
    <property type="match status" value="1"/>
</dbReference>
<dbReference type="SUPFAM" id="SSF53383">
    <property type="entry name" value="PLP-dependent transferases"/>
    <property type="match status" value="1"/>
</dbReference>
<dbReference type="InterPro" id="IPR000653">
    <property type="entry name" value="DegT/StrS_aminotransferase"/>
</dbReference>
<evidence type="ECO:0000313" key="3">
    <source>
        <dbReference type="EMBL" id="MET3756214.1"/>
    </source>
</evidence>
<gene>
    <name evidence="3" type="ORF">ABID08_003587</name>
</gene>
<dbReference type="PANTHER" id="PTHR30244:SF34">
    <property type="entry name" value="DTDP-4-AMINO-4,6-DIDEOXYGALACTOSE TRANSAMINASE"/>
    <property type="match status" value="1"/>
</dbReference>
<dbReference type="InterPro" id="IPR015422">
    <property type="entry name" value="PyrdxlP-dep_Trfase_small"/>
</dbReference>
<evidence type="ECO:0000256" key="1">
    <source>
        <dbReference type="ARBA" id="ARBA00037999"/>
    </source>
</evidence>
<dbReference type="InterPro" id="IPR015421">
    <property type="entry name" value="PyrdxlP-dep_Trfase_major"/>
</dbReference>
<keyword evidence="2" id="KW-0663">Pyridoxal phosphate</keyword>
<comment type="similarity">
    <text evidence="1 2">Belongs to the DegT/DnrJ/EryC1 family.</text>
</comment>
<dbReference type="EMBL" id="JBEPMY010000009">
    <property type="protein sequence ID" value="MET3756214.1"/>
    <property type="molecule type" value="Genomic_DNA"/>
</dbReference>